<organism evidence="9 10">
    <name type="scientific">Pseudogracilibacillus auburnensis</name>
    <dbReference type="NCBI Taxonomy" id="1494959"/>
    <lineage>
        <taxon>Bacteria</taxon>
        <taxon>Bacillati</taxon>
        <taxon>Bacillota</taxon>
        <taxon>Bacilli</taxon>
        <taxon>Bacillales</taxon>
        <taxon>Bacillaceae</taxon>
        <taxon>Pseudogracilibacillus</taxon>
    </lineage>
</organism>
<evidence type="ECO:0000256" key="4">
    <source>
        <dbReference type="ARBA" id="ARBA00022692"/>
    </source>
</evidence>
<dbReference type="PANTHER" id="PTHR43744:SF12">
    <property type="entry name" value="ABC TRANSPORTER PERMEASE PROTEIN MG189-RELATED"/>
    <property type="match status" value="1"/>
</dbReference>
<feature type="domain" description="ABC transmembrane type-1" evidence="8">
    <location>
        <begin position="69"/>
        <end position="260"/>
    </location>
</feature>
<dbReference type="GO" id="GO:0005886">
    <property type="term" value="C:plasma membrane"/>
    <property type="evidence" value="ECO:0007669"/>
    <property type="project" value="UniProtKB-SubCell"/>
</dbReference>
<dbReference type="EMBL" id="QJJQ01000009">
    <property type="protein sequence ID" value="PXW85996.1"/>
    <property type="molecule type" value="Genomic_DNA"/>
</dbReference>
<protein>
    <submittedName>
        <fullName evidence="9">Carbohydrate ABC transporter membrane protein 2 (CUT1 family)</fullName>
    </submittedName>
</protein>
<gene>
    <name evidence="9" type="ORF">DFR56_109159</name>
</gene>
<dbReference type="OrthoDB" id="187395at2"/>
<dbReference type="PANTHER" id="PTHR43744">
    <property type="entry name" value="ABC TRANSPORTER PERMEASE PROTEIN MG189-RELATED-RELATED"/>
    <property type="match status" value="1"/>
</dbReference>
<dbReference type="InterPro" id="IPR000515">
    <property type="entry name" value="MetI-like"/>
</dbReference>
<sequence>MHTKWYVQFFKYLLLAFFTFIFAYPIFLMITSSLKSNVDIFTNPLSLPSSFNLDNYFEVWEVVNFSSYIWNSVIVSAASVFIVLFVSSMAGYYLARYQFKWNSYLLLFFMIGLMLPMKLAVIPLYMIMMKLGLLDTLFSLIFIYVAGGIPFAVFLFYGFFRTVPKALEDSARLDGCNDFQIYYKIVLPLMKPAISIVGIVNLINVWNDFFYPLIFIRTDSLSTIPLGMLTLFGEYDTQWNLLFAGLTLSSLPMIIAFLFASRQFMESLTEGAVK</sequence>
<dbReference type="Pfam" id="PF00528">
    <property type="entry name" value="BPD_transp_1"/>
    <property type="match status" value="1"/>
</dbReference>
<dbReference type="PROSITE" id="PS50928">
    <property type="entry name" value="ABC_TM1"/>
    <property type="match status" value="1"/>
</dbReference>
<keyword evidence="4 7" id="KW-0812">Transmembrane</keyword>
<proteinExistence type="inferred from homology"/>
<dbReference type="InterPro" id="IPR035906">
    <property type="entry name" value="MetI-like_sf"/>
</dbReference>
<name>A0A2V3VWG2_9BACI</name>
<evidence type="ECO:0000313" key="10">
    <source>
        <dbReference type="Proteomes" id="UP000247978"/>
    </source>
</evidence>
<feature type="transmembrane region" description="Helical" evidence="7">
    <location>
        <begin position="104"/>
        <end position="125"/>
    </location>
</feature>
<dbReference type="RefSeq" id="WP_110395946.1">
    <property type="nucleotide sequence ID" value="NZ_JADIJL010000002.1"/>
</dbReference>
<comment type="caution">
    <text evidence="9">The sequence shown here is derived from an EMBL/GenBank/DDBJ whole genome shotgun (WGS) entry which is preliminary data.</text>
</comment>
<dbReference type="Proteomes" id="UP000247978">
    <property type="component" value="Unassembled WGS sequence"/>
</dbReference>
<feature type="transmembrane region" description="Helical" evidence="7">
    <location>
        <begin position="181"/>
        <end position="203"/>
    </location>
</feature>
<keyword evidence="5 7" id="KW-1133">Transmembrane helix</keyword>
<evidence type="ECO:0000256" key="3">
    <source>
        <dbReference type="ARBA" id="ARBA00022475"/>
    </source>
</evidence>
<feature type="transmembrane region" description="Helical" evidence="7">
    <location>
        <begin position="68"/>
        <end position="92"/>
    </location>
</feature>
<dbReference type="GO" id="GO:0055085">
    <property type="term" value="P:transmembrane transport"/>
    <property type="evidence" value="ECO:0007669"/>
    <property type="project" value="InterPro"/>
</dbReference>
<dbReference type="SUPFAM" id="SSF161098">
    <property type="entry name" value="MetI-like"/>
    <property type="match status" value="1"/>
</dbReference>
<accession>A0A2V3VWG2</accession>
<keyword evidence="3" id="KW-1003">Cell membrane</keyword>
<feature type="transmembrane region" description="Helical" evidence="7">
    <location>
        <begin position="239"/>
        <end position="260"/>
    </location>
</feature>
<evidence type="ECO:0000256" key="1">
    <source>
        <dbReference type="ARBA" id="ARBA00004651"/>
    </source>
</evidence>
<evidence type="ECO:0000313" key="9">
    <source>
        <dbReference type="EMBL" id="PXW85996.1"/>
    </source>
</evidence>
<reference evidence="9 10" key="1">
    <citation type="submission" date="2018-05" db="EMBL/GenBank/DDBJ databases">
        <title>Genomic Encyclopedia of Type Strains, Phase IV (KMG-IV): sequencing the most valuable type-strain genomes for metagenomic binning, comparative biology and taxonomic classification.</title>
        <authorList>
            <person name="Goeker M."/>
        </authorList>
    </citation>
    <scope>NUCLEOTIDE SEQUENCE [LARGE SCALE GENOMIC DNA]</scope>
    <source>
        <strain evidence="9 10">DSM 28556</strain>
    </source>
</reference>
<comment type="similarity">
    <text evidence="7">Belongs to the binding-protein-dependent transport system permease family.</text>
</comment>
<dbReference type="Gene3D" id="1.10.3720.10">
    <property type="entry name" value="MetI-like"/>
    <property type="match status" value="1"/>
</dbReference>
<comment type="subcellular location">
    <subcellularLocation>
        <location evidence="1 7">Cell membrane</location>
        <topology evidence="1 7">Multi-pass membrane protein</topology>
    </subcellularLocation>
</comment>
<evidence type="ECO:0000256" key="6">
    <source>
        <dbReference type="ARBA" id="ARBA00023136"/>
    </source>
</evidence>
<keyword evidence="10" id="KW-1185">Reference proteome</keyword>
<dbReference type="CDD" id="cd06261">
    <property type="entry name" value="TM_PBP2"/>
    <property type="match status" value="1"/>
</dbReference>
<feature type="transmembrane region" description="Helical" evidence="7">
    <location>
        <begin position="209"/>
        <end position="232"/>
    </location>
</feature>
<evidence type="ECO:0000256" key="5">
    <source>
        <dbReference type="ARBA" id="ARBA00022989"/>
    </source>
</evidence>
<feature type="transmembrane region" description="Helical" evidence="7">
    <location>
        <begin position="137"/>
        <end position="160"/>
    </location>
</feature>
<feature type="transmembrane region" description="Helical" evidence="7">
    <location>
        <begin position="12"/>
        <end position="34"/>
    </location>
</feature>
<keyword evidence="6 7" id="KW-0472">Membrane</keyword>
<evidence type="ECO:0000259" key="8">
    <source>
        <dbReference type="PROSITE" id="PS50928"/>
    </source>
</evidence>
<evidence type="ECO:0000256" key="7">
    <source>
        <dbReference type="RuleBase" id="RU363032"/>
    </source>
</evidence>
<keyword evidence="2 7" id="KW-0813">Transport</keyword>
<dbReference type="AlphaFoldDB" id="A0A2V3VWG2"/>
<evidence type="ECO:0000256" key="2">
    <source>
        <dbReference type="ARBA" id="ARBA00022448"/>
    </source>
</evidence>